<feature type="transmembrane region" description="Helical" evidence="1">
    <location>
        <begin position="50"/>
        <end position="66"/>
    </location>
</feature>
<sequence>MFCPTPRTSDGSRKSFHIHIAFSIDIVTNIGFNIGIIIRKNICGFEQPSIHAASSNSFGIVFINPWNINTASGAPNPIYANIIPWYVLSIGSPIASFIILKKETSGNITT</sequence>
<feature type="transmembrane region" description="Helical" evidence="1">
    <location>
        <begin position="78"/>
        <end position="100"/>
    </location>
</feature>
<gene>
    <name evidence="2" type="ORF">ABG79_02463</name>
</gene>
<keyword evidence="1" id="KW-0812">Transmembrane</keyword>
<dbReference type="EMBL" id="LKHP01000046">
    <property type="protein sequence ID" value="KRQ85764.1"/>
    <property type="molecule type" value="Genomic_DNA"/>
</dbReference>
<organism evidence="2 3">
    <name type="scientific">Caloramator mitchellensis</name>
    <dbReference type="NCBI Taxonomy" id="908809"/>
    <lineage>
        <taxon>Bacteria</taxon>
        <taxon>Bacillati</taxon>
        <taxon>Bacillota</taxon>
        <taxon>Clostridia</taxon>
        <taxon>Eubacteriales</taxon>
        <taxon>Clostridiaceae</taxon>
        <taxon>Caloramator</taxon>
    </lineage>
</organism>
<keyword evidence="1" id="KW-1133">Transmembrane helix</keyword>
<comment type="caution">
    <text evidence="2">The sequence shown here is derived from an EMBL/GenBank/DDBJ whole genome shotgun (WGS) entry which is preliminary data.</text>
</comment>
<protein>
    <submittedName>
        <fullName evidence="2">Uncharacterized protein</fullName>
    </submittedName>
</protein>
<feature type="transmembrane region" description="Helical" evidence="1">
    <location>
        <begin position="16"/>
        <end position="38"/>
    </location>
</feature>
<dbReference type="AlphaFoldDB" id="A0A0R3JXD8"/>
<keyword evidence="3" id="KW-1185">Reference proteome</keyword>
<name>A0A0R3JXD8_CALMK</name>
<reference evidence="2 3" key="1">
    <citation type="submission" date="2015-09" db="EMBL/GenBank/DDBJ databases">
        <title>Draft genome sequence of a Caloramator mitchellensis, a moderate thermophile from the Great Artesian Basin of Australia.</title>
        <authorList>
            <person name="Patel B.K."/>
        </authorList>
    </citation>
    <scope>NUCLEOTIDE SEQUENCE [LARGE SCALE GENOMIC DNA]</scope>
    <source>
        <strain evidence="2 3">VF08</strain>
    </source>
</reference>
<evidence type="ECO:0000256" key="1">
    <source>
        <dbReference type="SAM" id="Phobius"/>
    </source>
</evidence>
<dbReference type="Proteomes" id="UP000052015">
    <property type="component" value="Unassembled WGS sequence"/>
</dbReference>
<evidence type="ECO:0000313" key="2">
    <source>
        <dbReference type="EMBL" id="KRQ85764.1"/>
    </source>
</evidence>
<evidence type="ECO:0000313" key="3">
    <source>
        <dbReference type="Proteomes" id="UP000052015"/>
    </source>
</evidence>
<keyword evidence="1" id="KW-0472">Membrane</keyword>
<accession>A0A0R3JXD8</accession>
<proteinExistence type="predicted"/>